<feature type="active site" description="Charge relay system" evidence="8">
    <location>
        <position position="379"/>
    </location>
</feature>
<evidence type="ECO:0000259" key="13">
    <source>
        <dbReference type="Pfam" id="PF18463"/>
    </source>
</evidence>
<dbReference type="AlphaFoldDB" id="A0A8J9VFD9"/>
<dbReference type="SUPFAM" id="SSF54897">
    <property type="entry name" value="Protease propeptides/inhibitors"/>
    <property type="match status" value="1"/>
</dbReference>
<gene>
    <name evidence="14" type="primary">PCSK9</name>
    <name evidence="14" type="ORF">BLAG_LOCUS3273</name>
</gene>
<proteinExistence type="inferred from homology"/>
<comment type="subcellular location">
    <subcellularLocation>
        <location evidence="1">Secreted</location>
    </subcellularLocation>
</comment>
<feature type="chain" id="PRO_5035443460" evidence="10">
    <location>
        <begin position="26"/>
        <end position="683"/>
    </location>
</feature>
<dbReference type="EMBL" id="OV696695">
    <property type="protein sequence ID" value="CAH1238821.1"/>
    <property type="molecule type" value="Genomic_DNA"/>
</dbReference>
<dbReference type="Gene3D" id="3.40.50.200">
    <property type="entry name" value="Peptidase S8/S53 domain"/>
    <property type="match status" value="1"/>
</dbReference>
<dbReference type="SUPFAM" id="SSF52743">
    <property type="entry name" value="Subtilisin-like"/>
    <property type="match status" value="1"/>
</dbReference>
<dbReference type="InterPro" id="IPR037045">
    <property type="entry name" value="S8pro/Inhibitor_I9_sf"/>
</dbReference>
<evidence type="ECO:0000256" key="1">
    <source>
        <dbReference type="ARBA" id="ARBA00004613"/>
    </source>
</evidence>
<dbReference type="Pfam" id="PF00082">
    <property type="entry name" value="Peptidase_S8"/>
    <property type="match status" value="1"/>
</dbReference>
<evidence type="ECO:0000256" key="3">
    <source>
        <dbReference type="ARBA" id="ARBA00022525"/>
    </source>
</evidence>
<feature type="active site" description="Charge relay system" evidence="8">
    <location>
        <position position="179"/>
    </location>
</feature>
<name>A0A8J9VFD9_BRALA</name>
<evidence type="ECO:0000256" key="9">
    <source>
        <dbReference type="RuleBase" id="RU003355"/>
    </source>
</evidence>
<feature type="domain" description="Peptidase S8/S53" evidence="11">
    <location>
        <begin position="170"/>
        <end position="412"/>
    </location>
</feature>
<dbReference type="Gene3D" id="2.60.120.690">
    <property type="entry name" value="Proprotein convertase subtilisin/kexin type 9"/>
    <property type="match status" value="1"/>
</dbReference>
<evidence type="ECO:0000256" key="10">
    <source>
        <dbReference type="SAM" id="SignalP"/>
    </source>
</evidence>
<dbReference type="PANTHER" id="PTHR43806">
    <property type="entry name" value="PEPTIDASE S8"/>
    <property type="match status" value="1"/>
</dbReference>
<reference evidence="14" key="1">
    <citation type="submission" date="2022-01" db="EMBL/GenBank/DDBJ databases">
        <authorList>
            <person name="Braso-Vives M."/>
        </authorList>
    </citation>
    <scope>NUCLEOTIDE SEQUENCE</scope>
</reference>
<keyword evidence="6 8" id="KW-0720">Serine protease</keyword>
<dbReference type="PANTHER" id="PTHR43806:SF60">
    <property type="entry name" value="PROPROTEIN CONVERTASE SUBTILISIN_KEXIN TYPE 9"/>
    <property type="match status" value="1"/>
</dbReference>
<dbReference type="InterPro" id="IPR023828">
    <property type="entry name" value="Peptidase_S8_Ser-AS"/>
</dbReference>
<dbReference type="InterPro" id="IPR036852">
    <property type="entry name" value="Peptidase_S8/S53_dom_sf"/>
</dbReference>
<keyword evidence="5 8" id="KW-0378">Hydrolase</keyword>
<dbReference type="InterPro" id="IPR034193">
    <property type="entry name" value="PCSK9_ProteinaseK-like"/>
</dbReference>
<dbReference type="InterPro" id="IPR041051">
    <property type="entry name" value="PCSK9_C3"/>
</dbReference>
<dbReference type="PROSITE" id="PS51892">
    <property type="entry name" value="SUBTILASE"/>
    <property type="match status" value="1"/>
</dbReference>
<dbReference type="OrthoDB" id="206201at2759"/>
<dbReference type="InterPro" id="IPR050131">
    <property type="entry name" value="Peptidase_S8_subtilisin-like"/>
</dbReference>
<dbReference type="GO" id="GO:0006508">
    <property type="term" value="P:proteolysis"/>
    <property type="evidence" value="ECO:0007669"/>
    <property type="project" value="UniProtKB-KW"/>
</dbReference>
<keyword evidence="3" id="KW-0964">Secreted</keyword>
<evidence type="ECO:0000259" key="11">
    <source>
        <dbReference type="Pfam" id="PF00082"/>
    </source>
</evidence>
<dbReference type="InterPro" id="IPR041254">
    <property type="entry name" value="PCSK9_C1"/>
</dbReference>
<feature type="domain" description="Proprotein convertase subtilisin/kexin type 9 C-terminal" evidence="13">
    <location>
        <begin position="609"/>
        <end position="681"/>
    </location>
</feature>
<organism evidence="14 15">
    <name type="scientific">Branchiostoma lanceolatum</name>
    <name type="common">Common lancelet</name>
    <name type="synonym">Amphioxus lanceolatum</name>
    <dbReference type="NCBI Taxonomy" id="7740"/>
    <lineage>
        <taxon>Eukaryota</taxon>
        <taxon>Metazoa</taxon>
        <taxon>Chordata</taxon>
        <taxon>Cephalochordata</taxon>
        <taxon>Leptocardii</taxon>
        <taxon>Amphioxiformes</taxon>
        <taxon>Branchiostomatidae</taxon>
        <taxon>Branchiostoma</taxon>
    </lineage>
</organism>
<dbReference type="GO" id="GO:0004252">
    <property type="term" value="F:serine-type endopeptidase activity"/>
    <property type="evidence" value="ECO:0007669"/>
    <property type="project" value="UniProtKB-UniRule"/>
</dbReference>
<dbReference type="PRINTS" id="PR00723">
    <property type="entry name" value="SUBTILISIN"/>
</dbReference>
<keyword evidence="4 8" id="KW-0645">Protease</keyword>
<evidence type="ECO:0000256" key="8">
    <source>
        <dbReference type="PROSITE-ProRule" id="PRU01240"/>
    </source>
</evidence>
<evidence type="ECO:0000256" key="7">
    <source>
        <dbReference type="ARBA" id="ARBA00023180"/>
    </source>
</evidence>
<feature type="active site" description="Charge relay system" evidence="8">
    <location>
        <position position="215"/>
    </location>
</feature>
<dbReference type="InterPro" id="IPR000209">
    <property type="entry name" value="Peptidase_S8/S53_dom"/>
</dbReference>
<protein>
    <submittedName>
        <fullName evidence="14">PCSK9 protein</fullName>
    </submittedName>
</protein>
<evidence type="ECO:0000313" key="14">
    <source>
        <dbReference type="EMBL" id="CAH1238821.1"/>
    </source>
</evidence>
<evidence type="ECO:0000256" key="6">
    <source>
        <dbReference type="ARBA" id="ARBA00022825"/>
    </source>
</evidence>
<dbReference type="PROSITE" id="PS00138">
    <property type="entry name" value="SUBTILASE_SER"/>
    <property type="match status" value="1"/>
</dbReference>
<keyword evidence="7" id="KW-0325">Glycoprotein</keyword>
<evidence type="ECO:0000256" key="5">
    <source>
        <dbReference type="ARBA" id="ARBA00022801"/>
    </source>
</evidence>
<dbReference type="InterPro" id="IPR023827">
    <property type="entry name" value="Peptidase_S8_Asp-AS"/>
</dbReference>
<sequence>MLRMLPRRVAVTALLLLCCWGGASGQVRGRVPGLPGHVTVDGFDPDRDQLRPVVTAKEDNMRVPGSYIVVLRDMSSREEIEAVVRGFRATAGRAGPAFENEVDVILDQVMTAFVARLSPSALRLMQAIPGVDFIEEDQIFEKQQAVPWHLDRIDQKDLPVNGQFSATGDGSGVDVYVLDSGIRYSHEEFEGRASFAGFDAFDPAGTNQGQDIDGHGTHVAALVGGKTYGVARNVQLKSVRVLDEQGRGRGSTILAGLNYVRMQVNQSPNARAIAVMSLAGSSMTTVNMAAKELVHTGCAVFAAAGNAARDACRFSPAGEAEVITVGGTNAVDGLYRRTVNNRLRGTNYGRCVDIMAPAQEVVSADVTCDTCSRELSGTSQATPLVAGVAATILQQDNSLTPAQLRMKLLFDAATNRIDFTPIPDEMKPMTPNKLLYIPQSSAFTSGVTPTCRTVWSLKSDTADGELATVRCNINESMMGCSSVSDDGLRAGEFTTALPGDINVCIAQNGIGGTGVFAMARCCVWPGSECYFEKSDRSSSQDGARANIKCERNDGDLLTSCSAATDTRSIDGARPASARLRFVRLPLRTCIAQNGDGGNGVEAHATCCKADNMDCKAVWSNRSPNTPKAEVSATCPTGWVLTGCNAYDWSGHADGSMPIDNTCIARKGTQGEGVHAVAICCRGN</sequence>
<dbReference type="InterPro" id="IPR015500">
    <property type="entry name" value="Peptidase_S8_subtilisin-rel"/>
</dbReference>
<comment type="similarity">
    <text evidence="2 8 9">Belongs to the peptidase S8 family.</text>
</comment>
<keyword evidence="15" id="KW-1185">Reference proteome</keyword>
<dbReference type="Pfam" id="PF18463">
    <property type="entry name" value="PCSK9_C3"/>
    <property type="match status" value="1"/>
</dbReference>
<evidence type="ECO:0000256" key="2">
    <source>
        <dbReference type="ARBA" id="ARBA00011073"/>
    </source>
</evidence>
<feature type="signal peptide" evidence="10">
    <location>
        <begin position="1"/>
        <end position="25"/>
    </location>
</feature>
<dbReference type="FunFam" id="3.40.50.200:FF:000016">
    <property type="entry name" value="Proprotein convertase subtilisin/kexin type 9"/>
    <property type="match status" value="1"/>
</dbReference>
<keyword evidence="10" id="KW-0732">Signal</keyword>
<dbReference type="Pfam" id="PF18459">
    <property type="entry name" value="PCSK9_C1"/>
    <property type="match status" value="1"/>
</dbReference>
<evidence type="ECO:0000256" key="4">
    <source>
        <dbReference type="ARBA" id="ARBA00022670"/>
    </source>
</evidence>
<dbReference type="Gene3D" id="3.30.70.80">
    <property type="entry name" value="Peptidase S8 propeptide/proteinase inhibitor I9"/>
    <property type="match status" value="1"/>
</dbReference>
<accession>A0A8J9VFD9</accession>
<evidence type="ECO:0000259" key="12">
    <source>
        <dbReference type="Pfam" id="PF18459"/>
    </source>
</evidence>
<feature type="domain" description="Proprotein convertase subtilisin/kexin type 9 C-terminal" evidence="12">
    <location>
        <begin position="450"/>
        <end position="525"/>
    </location>
</feature>
<dbReference type="GO" id="GO:0005615">
    <property type="term" value="C:extracellular space"/>
    <property type="evidence" value="ECO:0007669"/>
    <property type="project" value="TreeGrafter"/>
</dbReference>
<dbReference type="CDD" id="cd04077">
    <property type="entry name" value="Peptidases_S8_PCSK9_ProteinaseK_like"/>
    <property type="match status" value="1"/>
</dbReference>
<dbReference type="FunFam" id="2.60.120.690:FF:000001">
    <property type="entry name" value="Proprotein convertase subtilisin/kexin type 9"/>
    <property type="match status" value="1"/>
</dbReference>
<evidence type="ECO:0000313" key="15">
    <source>
        <dbReference type="Proteomes" id="UP000838412"/>
    </source>
</evidence>
<dbReference type="Proteomes" id="UP000838412">
    <property type="component" value="Chromosome 10"/>
</dbReference>
<dbReference type="PROSITE" id="PS00136">
    <property type="entry name" value="SUBTILASE_ASP"/>
    <property type="match status" value="1"/>
</dbReference>